<keyword evidence="3" id="KW-0964">Secreted</keyword>
<comment type="subcellular location">
    <subcellularLocation>
        <location evidence="2">Secreted</location>
    </subcellularLocation>
</comment>
<evidence type="ECO:0000256" key="3">
    <source>
        <dbReference type="ARBA" id="ARBA00022525"/>
    </source>
</evidence>
<evidence type="ECO:0000256" key="1">
    <source>
        <dbReference type="ARBA" id="ARBA00001973"/>
    </source>
</evidence>
<dbReference type="EMBL" id="CP141887">
    <property type="protein sequence ID" value="WRT68284.1"/>
    <property type="molecule type" value="Genomic_DNA"/>
</dbReference>
<feature type="domain" description="WSC" evidence="15">
    <location>
        <begin position="314"/>
        <end position="406"/>
    </location>
</feature>
<evidence type="ECO:0000256" key="14">
    <source>
        <dbReference type="SAM" id="SignalP"/>
    </source>
</evidence>
<organism evidence="16 17">
    <name type="scientific">Kwoniella shivajii</name>
    <dbReference type="NCBI Taxonomy" id="564305"/>
    <lineage>
        <taxon>Eukaryota</taxon>
        <taxon>Fungi</taxon>
        <taxon>Dikarya</taxon>
        <taxon>Basidiomycota</taxon>
        <taxon>Agaricomycotina</taxon>
        <taxon>Tremellomycetes</taxon>
        <taxon>Tremellales</taxon>
        <taxon>Cryptococcaceae</taxon>
        <taxon>Kwoniella</taxon>
    </lineage>
</organism>
<evidence type="ECO:0000256" key="5">
    <source>
        <dbReference type="ARBA" id="ARBA00022729"/>
    </source>
</evidence>
<dbReference type="GeneID" id="87957391"/>
<evidence type="ECO:0000256" key="12">
    <source>
        <dbReference type="ARBA" id="ARBA00046340"/>
    </source>
</evidence>
<evidence type="ECO:0000259" key="15">
    <source>
        <dbReference type="PROSITE" id="PS51212"/>
    </source>
</evidence>
<keyword evidence="17" id="KW-1185">Reference proteome</keyword>
<evidence type="ECO:0000256" key="2">
    <source>
        <dbReference type="ARBA" id="ARBA00004613"/>
    </source>
</evidence>
<accession>A0ABZ1D4M3</accession>
<dbReference type="Pfam" id="PF22810">
    <property type="entry name" value="LPMO_AA14"/>
    <property type="match status" value="1"/>
</dbReference>
<feature type="region of interest" description="Disordered" evidence="13">
    <location>
        <begin position="590"/>
        <end position="652"/>
    </location>
</feature>
<feature type="signal peptide" evidence="14">
    <location>
        <begin position="1"/>
        <end position="18"/>
    </location>
</feature>
<evidence type="ECO:0000313" key="16">
    <source>
        <dbReference type="EMBL" id="WRT68284.1"/>
    </source>
</evidence>
<evidence type="ECO:0000256" key="4">
    <source>
        <dbReference type="ARBA" id="ARBA00022723"/>
    </source>
</evidence>
<comment type="cofactor">
    <cofactor evidence="1">
        <name>Cu(2+)</name>
        <dbReference type="ChEBI" id="CHEBI:29036"/>
    </cofactor>
</comment>
<evidence type="ECO:0000256" key="11">
    <source>
        <dbReference type="ARBA" id="ARBA00023180"/>
    </source>
</evidence>
<dbReference type="RefSeq" id="XP_062793024.1">
    <property type="nucleotide sequence ID" value="XM_062936973.1"/>
</dbReference>
<dbReference type="Pfam" id="PF01822">
    <property type="entry name" value="WSC"/>
    <property type="match status" value="2"/>
</dbReference>
<evidence type="ECO:0000256" key="6">
    <source>
        <dbReference type="ARBA" id="ARBA00022737"/>
    </source>
</evidence>
<evidence type="ECO:0000256" key="7">
    <source>
        <dbReference type="ARBA" id="ARBA00023002"/>
    </source>
</evidence>
<dbReference type="PANTHER" id="PTHR45964">
    <property type="entry name" value="WSCD FAMILY MEMBER CG9164"/>
    <property type="match status" value="1"/>
</dbReference>
<keyword evidence="9" id="KW-0503">Monooxygenase</keyword>
<proteinExistence type="inferred from homology"/>
<feature type="domain" description="WSC" evidence="15">
    <location>
        <begin position="661"/>
        <end position="751"/>
    </location>
</feature>
<keyword evidence="5 14" id="KW-0732">Signal</keyword>
<protein>
    <recommendedName>
        <fullName evidence="15">WSC domain-containing protein</fullName>
    </recommendedName>
</protein>
<dbReference type="InterPro" id="IPR054497">
    <property type="entry name" value="LPMO_AA14"/>
</dbReference>
<feature type="chain" id="PRO_5047078167" description="WSC domain-containing protein" evidence="14">
    <location>
        <begin position="19"/>
        <end position="769"/>
    </location>
</feature>
<keyword evidence="10" id="KW-1015">Disulfide bond</keyword>
<dbReference type="InterPro" id="IPR051589">
    <property type="entry name" value="Sialate-O-sulfotransferase"/>
</dbReference>
<keyword evidence="4" id="KW-0479">Metal-binding</keyword>
<sequence>MHLSALLVALTCVSTASAHVALWDKGMFGLNYPYQSDDPSNNNYNNNEPVIPLKQVDARSTAGWFGHGLLSFPPKSGDFMVLPSGGTYNGEVSCNRGQTTLGDPNDKTAKYQYACRPDGGQYSGVGALHVMNAYNGTVDNKWFGGSALAIAYTSDVNSIKPNDLTVISVKQNSVWERQISYQIPAGLPPCPAGGCLCTWNWIHQGGHGEGYPNEIYNVMYRCQVTGNTNSANVVQKGAIPNKCDGNPSACVKGPKVPMYLWQADGNNLPDLDTPPNYKDNWGYADGAQNDVFKPAATPASSTPPKATATALPSGWKALGCMTDSTTTRALPGVSSSDANNNTIQGCVASCASKGYLFAGVEYGQECWCSNTATLTAAASTECNMVCPGDIWSNCGAGGRINVFASSNAPTSGEPTTVPASSLPSGWSDLGCIVDDQSNRALNGGSSTSSNNTVQSCIAKCSAQGFAYAGVEYGQECWCGSTARLTAASSGCNVACSGDPSYVCGGSNRLNVYSSKSSTSSISASASRSTVASTSTISSKVSTSTSSSKAATSSSSSKAVVTSSSSSKAAVSSSSSKAVVSSSSKAVVLSSSSKPATSTSTSKVVSTTPLAAPTSAKTSTTTTKVTSTTSIKPSTTTTSTTTIKTSTSTSAAPAATTSLPAGWVSRGCYVDSSSARVLTGSMDSKTDMTYAQCIAICTKKNMPYAGLEYGKQCLCGTSMVSPTSATGCTTPCAGDASAMCGGFNRITILQQTSTVKSRREWNGERGQPPY</sequence>
<dbReference type="PANTHER" id="PTHR45964:SF5">
    <property type="entry name" value="WSCD FAMILY MEMBER CG9164"/>
    <property type="match status" value="1"/>
</dbReference>
<reference evidence="16 17" key="1">
    <citation type="submission" date="2024-01" db="EMBL/GenBank/DDBJ databases">
        <title>Comparative genomics of Cryptococcus and Kwoniella reveals pathogenesis evolution and contrasting modes of karyotype evolution via chromosome fusion or intercentromeric recombination.</title>
        <authorList>
            <person name="Coelho M.A."/>
            <person name="David-Palma M."/>
            <person name="Shea T."/>
            <person name="Bowers K."/>
            <person name="McGinley-Smith S."/>
            <person name="Mohammad A.W."/>
            <person name="Gnirke A."/>
            <person name="Yurkov A.M."/>
            <person name="Nowrousian M."/>
            <person name="Sun S."/>
            <person name="Cuomo C.A."/>
            <person name="Heitman J."/>
        </authorList>
    </citation>
    <scope>NUCLEOTIDE SEQUENCE [LARGE SCALE GENOMIC DNA]</scope>
    <source>
        <strain evidence="16">CBS 11374</strain>
    </source>
</reference>
<dbReference type="PROSITE" id="PS51212">
    <property type="entry name" value="WSC"/>
    <property type="match status" value="3"/>
</dbReference>
<dbReference type="SMART" id="SM00321">
    <property type="entry name" value="WSC"/>
    <property type="match status" value="3"/>
</dbReference>
<comment type="similarity">
    <text evidence="12">Belongs to the polysaccharide monooxygenase AA14 family.</text>
</comment>
<gene>
    <name evidence="16" type="ORF">IL334_005260</name>
</gene>
<keyword evidence="7" id="KW-0560">Oxidoreductase</keyword>
<evidence type="ECO:0000256" key="8">
    <source>
        <dbReference type="ARBA" id="ARBA00023008"/>
    </source>
</evidence>
<keyword evidence="11" id="KW-0325">Glycoprotein</keyword>
<dbReference type="Proteomes" id="UP001329825">
    <property type="component" value="Chromosome 7"/>
</dbReference>
<keyword evidence="8" id="KW-0186">Copper</keyword>
<evidence type="ECO:0000256" key="10">
    <source>
        <dbReference type="ARBA" id="ARBA00023157"/>
    </source>
</evidence>
<dbReference type="InterPro" id="IPR002889">
    <property type="entry name" value="WSC_carb-bd"/>
</dbReference>
<evidence type="ECO:0000256" key="9">
    <source>
        <dbReference type="ARBA" id="ARBA00023033"/>
    </source>
</evidence>
<feature type="domain" description="WSC" evidence="15">
    <location>
        <begin position="425"/>
        <end position="515"/>
    </location>
</feature>
<name>A0ABZ1D4M3_9TREE</name>
<keyword evidence="6" id="KW-0677">Repeat</keyword>
<evidence type="ECO:0000256" key="13">
    <source>
        <dbReference type="SAM" id="MobiDB-lite"/>
    </source>
</evidence>
<evidence type="ECO:0000313" key="17">
    <source>
        <dbReference type="Proteomes" id="UP001329825"/>
    </source>
</evidence>